<dbReference type="PANTHER" id="PTHR47169">
    <property type="entry name" value="OS01G0541250 PROTEIN"/>
    <property type="match status" value="1"/>
</dbReference>
<dbReference type="GO" id="GO:0003676">
    <property type="term" value="F:nucleic acid binding"/>
    <property type="evidence" value="ECO:0007669"/>
    <property type="project" value="InterPro"/>
</dbReference>
<proteinExistence type="predicted"/>
<organism evidence="1 2">
    <name type="scientific">Cuscuta campestris</name>
    <dbReference type="NCBI Taxonomy" id="132261"/>
    <lineage>
        <taxon>Eukaryota</taxon>
        <taxon>Viridiplantae</taxon>
        <taxon>Streptophyta</taxon>
        <taxon>Embryophyta</taxon>
        <taxon>Tracheophyta</taxon>
        <taxon>Spermatophyta</taxon>
        <taxon>Magnoliopsida</taxon>
        <taxon>eudicotyledons</taxon>
        <taxon>Gunneridae</taxon>
        <taxon>Pentapetalae</taxon>
        <taxon>asterids</taxon>
        <taxon>lamiids</taxon>
        <taxon>Solanales</taxon>
        <taxon>Convolvulaceae</taxon>
        <taxon>Cuscuteae</taxon>
        <taxon>Cuscuta</taxon>
        <taxon>Cuscuta subgen. Grammica</taxon>
        <taxon>Cuscuta sect. Cleistogrammica</taxon>
    </lineage>
</organism>
<evidence type="ECO:0000313" key="2">
    <source>
        <dbReference type="Proteomes" id="UP000595140"/>
    </source>
</evidence>
<dbReference type="EMBL" id="OOIL02000747">
    <property type="protein sequence ID" value="VFQ68959.1"/>
    <property type="molecule type" value="Genomic_DNA"/>
</dbReference>
<evidence type="ECO:0000313" key="1">
    <source>
        <dbReference type="EMBL" id="VFQ68959.1"/>
    </source>
</evidence>
<dbReference type="InterPro" id="IPR036397">
    <property type="entry name" value="RNaseH_sf"/>
</dbReference>
<gene>
    <name evidence="1" type="ORF">CCAM_LOCUS10735</name>
</gene>
<dbReference type="Proteomes" id="UP000595140">
    <property type="component" value="Unassembled WGS sequence"/>
</dbReference>
<dbReference type="AlphaFoldDB" id="A0A484KZ03"/>
<keyword evidence="2" id="KW-1185">Reference proteome</keyword>
<dbReference type="OrthoDB" id="155387at2759"/>
<reference evidence="1 2" key="1">
    <citation type="submission" date="2018-04" db="EMBL/GenBank/DDBJ databases">
        <authorList>
            <person name="Vogel A."/>
        </authorList>
    </citation>
    <scope>NUCLEOTIDE SEQUENCE [LARGE SCALE GENOMIC DNA]</scope>
</reference>
<name>A0A484KZ03_9ASTE</name>
<accession>A0A484KZ03</accession>
<protein>
    <submittedName>
        <fullName evidence="1">Uncharacterized protein</fullName>
    </submittedName>
</protein>
<sequence length="248" mass="27969">MTKTSQRFYLLPEEVDPYRTCKSKRFITKVMFLCVVGRPLIDDNGVVLLDGKIGIFHFTETVEAKRRSKNRAKGVLEVKPIKAVTKQVIKDMLINKVIPAIQEKWPRNLSKNIHIQKDNARPHIQGLDSEFVAAGNSNGFHITLVEELLEAVQGAYNALNPETLNKVWLSYQQVMTTIMEKGGNSYKLQNMGKGRLESSGTLPKSLHIDPEVVVNTARLLGEGNGSIPEDMIQFNPEEEDEYLFSDLN</sequence>
<dbReference type="Gene3D" id="3.30.420.10">
    <property type="entry name" value="Ribonuclease H-like superfamily/Ribonuclease H"/>
    <property type="match status" value="1"/>
</dbReference>
<dbReference type="PANTHER" id="PTHR47169:SF2">
    <property type="entry name" value="OS01G0541250 PROTEIN"/>
    <property type="match status" value="1"/>
</dbReference>